<name>A0A554XML1_9BURK</name>
<protein>
    <recommendedName>
        <fullName evidence="3">Pilus formation protein N-terminal domain-containing protein</fullName>
    </recommendedName>
</protein>
<evidence type="ECO:0000313" key="1">
    <source>
        <dbReference type="EMBL" id="TSE37060.1"/>
    </source>
</evidence>
<organism evidence="1 2">
    <name type="scientific">Tepidimonas fonticaldi</name>
    <dbReference type="NCBI Taxonomy" id="1101373"/>
    <lineage>
        <taxon>Bacteria</taxon>
        <taxon>Pseudomonadati</taxon>
        <taxon>Pseudomonadota</taxon>
        <taxon>Betaproteobacteria</taxon>
        <taxon>Burkholderiales</taxon>
        <taxon>Tepidimonas</taxon>
    </lineage>
</organism>
<reference evidence="1 2" key="1">
    <citation type="submission" date="2019-07" db="EMBL/GenBank/DDBJ databases">
        <title>Tepidimonas fonticaldi AT-A2 draft genome.</title>
        <authorList>
            <person name="Da Costa M.S."/>
            <person name="Froufe H.J.C."/>
            <person name="Egas C."/>
            <person name="Albuquerque L."/>
        </authorList>
    </citation>
    <scope>NUCLEOTIDE SEQUENCE [LARGE SCALE GENOMIC DNA]</scope>
    <source>
        <strain evidence="1 2">AT-A2</strain>
    </source>
</reference>
<gene>
    <name evidence="1" type="ORF">Tfont_01464</name>
</gene>
<proteinExistence type="predicted"/>
<dbReference type="PROSITE" id="PS51257">
    <property type="entry name" value="PROKAR_LIPOPROTEIN"/>
    <property type="match status" value="1"/>
</dbReference>
<dbReference type="Proteomes" id="UP000316388">
    <property type="component" value="Unassembled WGS sequence"/>
</dbReference>
<sequence length="396" mass="39325">MERWFIRWPMKPLLAIAALIAGLLTVACGGGGGSPGANPNTGALSVGGVSAVTVLPGESKLLPVTGGVPPYRAVTSEAAVAVAAMDGNSLVVGGIAPGASTNVIVTDYAGTSKTVSVTVGTSVPLYTTAPAALTIGVGSSQARTFRVSGGVKPYTITGSAPLVATVTQLNAEEWSIQGVAIGDMKVRIRDAAGKELEVAVTVGSPELRISSDSLTLPIGIPATVVLSGGQKPYSIAGGIPAAIQVRLLPGSDSEFEILGLLATGEVDVVFSDAVGKMVKTKVTINTATTQIRVSPSAVSLGEQSGSSLKFSVLTAAKGVPTVLSSFPGLVSVSAVTAPEFNADGSIKTPGSFVGTVSGTTCVAADTPVTLTVLDSNGSIGTAVVTVVNTNPNCPAP</sequence>
<comment type="caution">
    <text evidence="1">The sequence shown here is derived from an EMBL/GenBank/DDBJ whole genome shotgun (WGS) entry which is preliminary data.</text>
</comment>
<dbReference type="AlphaFoldDB" id="A0A554XML1"/>
<dbReference type="RefSeq" id="WP_143968948.1">
    <property type="nucleotide sequence ID" value="NZ_VJOO01000011.1"/>
</dbReference>
<dbReference type="EMBL" id="VJOO01000011">
    <property type="protein sequence ID" value="TSE37060.1"/>
    <property type="molecule type" value="Genomic_DNA"/>
</dbReference>
<evidence type="ECO:0000313" key="2">
    <source>
        <dbReference type="Proteomes" id="UP000316388"/>
    </source>
</evidence>
<evidence type="ECO:0008006" key="3">
    <source>
        <dbReference type="Google" id="ProtNLM"/>
    </source>
</evidence>
<accession>A0A554XML1</accession>